<dbReference type="SUPFAM" id="SSF47769">
    <property type="entry name" value="SAM/Pointed domain"/>
    <property type="match status" value="1"/>
</dbReference>
<dbReference type="Proteomes" id="UP000007797">
    <property type="component" value="Unassembled WGS sequence"/>
</dbReference>
<feature type="transmembrane region" description="Helical" evidence="1">
    <location>
        <begin position="234"/>
        <end position="256"/>
    </location>
</feature>
<keyword evidence="4" id="KW-1185">Reference proteome</keyword>
<dbReference type="RefSeq" id="XP_004356435.1">
    <property type="nucleotide sequence ID" value="XM_004356382.1"/>
</dbReference>
<accession>F4Q558</accession>
<dbReference type="InterPro" id="IPR013761">
    <property type="entry name" value="SAM/pointed_sf"/>
</dbReference>
<gene>
    <name evidence="3" type="ORF">DFA_08952</name>
</gene>
<dbReference type="EMBL" id="GL883021">
    <property type="protein sequence ID" value="EGG17951.1"/>
    <property type="molecule type" value="Genomic_DNA"/>
</dbReference>
<dbReference type="AlphaFoldDB" id="F4Q558"/>
<dbReference type="OrthoDB" id="2337140at2759"/>
<sequence>MYNALSITEIASQSDFKRWSAKQVKEWATKEVQVREEYAQMLLDNDVDGESIAVFTEADFGKCGIVVAPAKKLYLAAQQLLIKQQQQQQQSLSHQHSSSRETLASDTLQQRLDKITKLKESDITDILQSETIGVSSDHASEMAESLWNDGFYTKIRLLDALESPATNYPHLVKGAIGDLRRLLSETPPSTQQPQGKLHHLFCFVCSCLHIIDLFHYFCQTYLIATSTDHYHSNLVILFCFVCSHITGPLLASFLLVNPSPTIS</sequence>
<proteinExistence type="predicted"/>
<organism evidence="3 4">
    <name type="scientific">Cavenderia fasciculata</name>
    <name type="common">Slime mold</name>
    <name type="synonym">Dictyostelium fasciculatum</name>
    <dbReference type="NCBI Taxonomy" id="261658"/>
    <lineage>
        <taxon>Eukaryota</taxon>
        <taxon>Amoebozoa</taxon>
        <taxon>Evosea</taxon>
        <taxon>Eumycetozoa</taxon>
        <taxon>Dictyostelia</taxon>
        <taxon>Acytosteliales</taxon>
        <taxon>Cavenderiaceae</taxon>
        <taxon>Cavenderia</taxon>
    </lineage>
</organism>
<keyword evidence="1" id="KW-1133">Transmembrane helix</keyword>
<keyword evidence="1" id="KW-0812">Transmembrane</keyword>
<evidence type="ECO:0000259" key="2">
    <source>
        <dbReference type="PROSITE" id="PS50105"/>
    </source>
</evidence>
<dbReference type="KEGG" id="dfa:DFA_08952"/>
<evidence type="ECO:0000313" key="3">
    <source>
        <dbReference type="EMBL" id="EGG17951.1"/>
    </source>
</evidence>
<dbReference type="GeneID" id="14868687"/>
<evidence type="ECO:0000256" key="1">
    <source>
        <dbReference type="SAM" id="Phobius"/>
    </source>
</evidence>
<reference evidence="4" key="1">
    <citation type="journal article" date="2011" name="Genome Res.">
        <title>Phylogeny-wide analysis of social amoeba genomes highlights ancient origins for complex intercellular communication.</title>
        <authorList>
            <person name="Heidel A.J."/>
            <person name="Lawal H.M."/>
            <person name="Felder M."/>
            <person name="Schilde C."/>
            <person name="Helps N.R."/>
            <person name="Tunggal B."/>
            <person name="Rivero F."/>
            <person name="John U."/>
            <person name="Schleicher M."/>
            <person name="Eichinger L."/>
            <person name="Platzer M."/>
            <person name="Noegel A.A."/>
            <person name="Schaap P."/>
            <person name="Gloeckner G."/>
        </authorList>
    </citation>
    <scope>NUCLEOTIDE SEQUENCE [LARGE SCALE GENOMIC DNA]</scope>
    <source>
        <strain evidence="4">SH3</strain>
    </source>
</reference>
<dbReference type="InterPro" id="IPR001660">
    <property type="entry name" value="SAM"/>
</dbReference>
<name>F4Q558_CACFS</name>
<protein>
    <recommendedName>
        <fullName evidence="2">SAM domain-containing protein</fullName>
    </recommendedName>
</protein>
<dbReference type="PROSITE" id="PS50105">
    <property type="entry name" value="SAM_DOMAIN"/>
    <property type="match status" value="1"/>
</dbReference>
<dbReference type="Gene3D" id="1.10.150.50">
    <property type="entry name" value="Transcription Factor, Ets-1"/>
    <property type="match status" value="1"/>
</dbReference>
<feature type="domain" description="SAM" evidence="2">
    <location>
        <begin position="19"/>
        <end position="84"/>
    </location>
</feature>
<keyword evidence="1" id="KW-0472">Membrane</keyword>
<dbReference type="Pfam" id="PF07647">
    <property type="entry name" value="SAM_2"/>
    <property type="match status" value="1"/>
</dbReference>
<evidence type="ECO:0000313" key="4">
    <source>
        <dbReference type="Proteomes" id="UP000007797"/>
    </source>
</evidence>